<name>A0ABV1AEB7_9TELE</name>
<sequence length="110" mass="12588">MDIVFCMLGMLIVLLFYISTDEILYYCRGSSPTKRKVVTCKEEAGQIFKEFHASAFGAHCGNVKTRDTFTSRFYWPDMSKNIDKWVSQCLQCQKSAVSIKQQTAHPNCSK</sequence>
<proteinExistence type="predicted"/>
<evidence type="ECO:0000313" key="5">
    <source>
        <dbReference type="Proteomes" id="UP001469553"/>
    </source>
</evidence>
<dbReference type="Proteomes" id="UP001469553">
    <property type="component" value="Unassembled WGS sequence"/>
</dbReference>
<feature type="domain" description="Integrase zinc-binding" evidence="3">
    <location>
        <begin position="42"/>
        <end position="96"/>
    </location>
</feature>
<comment type="caution">
    <text evidence="4">The sequence shown here is derived from an EMBL/GenBank/DDBJ whole genome shotgun (WGS) entry which is preliminary data.</text>
</comment>
<evidence type="ECO:0000259" key="3">
    <source>
        <dbReference type="Pfam" id="PF17921"/>
    </source>
</evidence>
<evidence type="ECO:0000313" key="4">
    <source>
        <dbReference type="EMBL" id="MEQ2316601.1"/>
    </source>
</evidence>
<feature type="signal peptide" evidence="2">
    <location>
        <begin position="1"/>
        <end position="20"/>
    </location>
</feature>
<dbReference type="EMBL" id="JAHRIP010089392">
    <property type="protein sequence ID" value="MEQ2316601.1"/>
    <property type="molecule type" value="Genomic_DNA"/>
</dbReference>
<keyword evidence="5" id="KW-1185">Reference proteome</keyword>
<dbReference type="InterPro" id="IPR041588">
    <property type="entry name" value="Integrase_H2C2"/>
</dbReference>
<dbReference type="PANTHER" id="PTHR37984:SF5">
    <property type="entry name" value="PROTEIN NYNRIN-LIKE"/>
    <property type="match status" value="1"/>
</dbReference>
<evidence type="ECO:0000256" key="1">
    <source>
        <dbReference type="ARBA" id="ARBA00039658"/>
    </source>
</evidence>
<dbReference type="Pfam" id="PF17921">
    <property type="entry name" value="Integrase_H2C2"/>
    <property type="match status" value="1"/>
</dbReference>
<reference evidence="4 5" key="1">
    <citation type="submission" date="2021-06" db="EMBL/GenBank/DDBJ databases">
        <authorList>
            <person name="Palmer J.M."/>
        </authorList>
    </citation>
    <scope>NUCLEOTIDE SEQUENCE [LARGE SCALE GENOMIC DNA]</scope>
    <source>
        <strain evidence="4 5">AS_MEX2019</strain>
        <tissue evidence="4">Muscle</tissue>
    </source>
</reference>
<feature type="chain" id="PRO_5045531871" description="Gypsy retrotransposon integrase-like protein 1" evidence="2">
    <location>
        <begin position="21"/>
        <end position="110"/>
    </location>
</feature>
<dbReference type="InterPro" id="IPR050951">
    <property type="entry name" value="Retrovirus_Pol_polyprotein"/>
</dbReference>
<dbReference type="PANTHER" id="PTHR37984">
    <property type="entry name" value="PROTEIN CBG26694"/>
    <property type="match status" value="1"/>
</dbReference>
<gene>
    <name evidence="4" type="ORF">AMECASPLE_034082</name>
</gene>
<accession>A0ABV1AEB7</accession>
<dbReference type="Gene3D" id="1.10.340.70">
    <property type="match status" value="1"/>
</dbReference>
<organism evidence="4 5">
    <name type="scientific">Ameca splendens</name>
    <dbReference type="NCBI Taxonomy" id="208324"/>
    <lineage>
        <taxon>Eukaryota</taxon>
        <taxon>Metazoa</taxon>
        <taxon>Chordata</taxon>
        <taxon>Craniata</taxon>
        <taxon>Vertebrata</taxon>
        <taxon>Euteleostomi</taxon>
        <taxon>Actinopterygii</taxon>
        <taxon>Neopterygii</taxon>
        <taxon>Teleostei</taxon>
        <taxon>Neoteleostei</taxon>
        <taxon>Acanthomorphata</taxon>
        <taxon>Ovalentaria</taxon>
        <taxon>Atherinomorphae</taxon>
        <taxon>Cyprinodontiformes</taxon>
        <taxon>Goodeidae</taxon>
        <taxon>Ameca</taxon>
    </lineage>
</organism>
<evidence type="ECO:0000256" key="2">
    <source>
        <dbReference type="SAM" id="SignalP"/>
    </source>
</evidence>
<protein>
    <recommendedName>
        <fullName evidence="1">Gypsy retrotransposon integrase-like protein 1</fullName>
    </recommendedName>
</protein>
<keyword evidence="2" id="KW-0732">Signal</keyword>